<dbReference type="EMBL" id="AF480884">
    <property type="protein sequence ID" value="AAM00778.1"/>
    <property type="molecule type" value="Genomic_DNA"/>
</dbReference>
<dbReference type="KEGG" id="vg:935465"/>
<dbReference type="GeneID" id="935465"/>
<evidence type="ECO:0000313" key="3">
    <source>
        <dbReference type="EMBL" id="QXV67894.1"/>
    </source>
</evidence>
<feature type="region of interest" description="Disordered" evidence="1">
    <location>
        <begin position="1"/>
        <end position="48"/>
    </location>
</feature>
<dbReference type="RefSeq" id="NP_612772.1">
    <property type="nucleotide sequence ID" value="NC_003521.1"/>
</dbReference>
<organism evidence="2 4">
    <name type="scientific">Panine betaherpesvirus 2</name>
    <name type="common">Chimpanzee cytomegalovirus</name>
    <dbReference type="NCBI Taxonomy" id="188763"/>
    <lineage>
        <taxon>Viruses</taxon>
        <taxon>Duplodnaviria</taxon>
        <taxon>Heunggongvirae</taxon>
        <taxon>Peploviricota</taxon>
        <taxon>Herviviricetes</taxon>
        <taxon>Herpesvirales</taxon>
        <taxon>Orthoherpesviridae</taxon>
        <taxon>Betaherpesvirinae</taxon>
        <taxon>Cytomegalovirus</taxon>
        <taxon>Cytomegalovirus paninebeta2</taxon>
    </lineage>
</organism>
<evidence type="ECO:0000256" key="1">
    <source>
        <dbReference type="SAM" id="MobiDB-lite"/>
    </source>
</evidence>
<gene>
    <name evidence="2" type="primary">UL155</name>
    <name evidence="2" type="ORF">CCMVgp130</name>
</gene>
<proteinExistence type="predicted"/>
<feature type="compositionally biased region" description="Low complexity" evidence="1">
    <location>
        <begin position="1"/>
        <end position="18"/>
    </location>
</feature>
<reference evidence="3" key="2">
    <citation type="submission" date="2021-05" db="EMBL/GenBank/DDBJ databases">
        <title>Cloning and multi-omic analysis of chimpanzee cytomegalovirus: a resource for comparative functional genomics.</title>
        <authorList>
            <person name="Phan Q.V."/>
        </authorList>
    </citation>
    <scope>NUCLEOTIDE SEQUENCE</scope>
    <source>
        <strain evidence="3">Heberling</strain>
    </source>
</reference>
<sequence length="159" mass="17345">MAATVTTTEATVSVTVGVSRELSTSPNPDSRPVTGLAAHPPPPGNSSHPDDCWCRWDGYRCGVSQLLIARQRDGTGRWEHVSSRGVGVRLLHGWDEDEEDEEGGGSSLGGGSTVRRPPQRIRPSQPWRRYLVLTLGSGHGPRTQLWRMLPRELPASDTD</sequence>
<protein>
    <submittedName>
        <fullName evidence="2">Protein UL155</fullName>
    </submittedName>
</protein>
<dbReference type="Proteomes" id="UP000099188">
    <property type="component" value="Segment"/>
</dbReference>
<feature type="region of interest" description="Disordered" evidence="1">
    <location>
        <begin position="89"/>
        <end position="122"/>
    </location>
</feature>
<keyword evidence="4" id="KW-1185">Reference proteome</keyword>
<evidence type="ECO:0000313" key="2">
    <source>
        <dbReference type="EMBL" id="AAM00778.1"/>
    </source>
</evidence>
<evidence type="ECO:0000313" key="4">
    <source>
        <dbReference type="Proteomes" id="UP000099188"/>
    </source>
</evidence>
<reference evidence="2 4" key="1">
    <citation type="journal article" date="2003" name="J. Gen. Virol.">
        <title>The human cytomegalovirus genome revisited: comparison with the chimpanzee cytomegalovirus genome.</title>
        <authorList>
            <person name="Davison A.J."/>
            <person name="Dolan A."/>
            <person name="Akter P."/>
            <person name="Addison C."/>
            <person name="Dargan D.J."/>
            <person name="Alcendor D.J."/>
            <person name="McGeoch D.J."/>
            <person name="Hayward G.S."/>
        </authorList>
    </citation>
    <scope>NUCLEOTIDE SEQUENCE [LARGE SCALE GENOMIC DNA]</scope>
    <source>
        <strain evidence="2">Heberling</strain>
    </source>
</reference>
<name>Q8QRW0_9BETA</name>
<accession>Q8QRW0</accession>
<dbReference type="EMBL" id="MZ151943">
    <property type="protein sequence ID" value="QXV67894.1"/>
    <property type="molecule type" value="Genomic_DNA"/>
</dbReference>